<keyword evidence="3" id="KW-1185">Reference proteome</keyword>
<sequence>PASAGGSRVRQSVGELRHPPVRRGRDQKERKNGPRRREGGKQGGREERGLEARIPAADGPERGTQTPLPIRRRRPDAPHFVLVSAPPLPAPWSAAPPSAISTLPCRRLSPSANCGLPMYAFAPLPKRMSQYFPERPDQSISYSSPSVFDTCL</sequence>
<evidence type="ECO:0000313" key="2">
    <source>
        <dbReference type="EMBL" id="CAK0849969.1"/>
    </source>
</evidence>
<comment type="caution">
    <text evidence="2">The sequence shown here is derived from an EMBL/GenBank/DDBJ whole genome shotgun (WGS) entry which is preliminary data.</text>
</comment>
<evidence type="ECO:0000313" key="3">
    <source>
        <dbReference type="Proteomes" id="UP001189429"/>
    </source>
</evidence>
<reference evidence="2" key="1">
    <citation type="submission" date="2023-10" db="EMBL/GenBank/DDBJ databases">
        <authorList>
            <person name="Chen Y."/>
            <person name="Shah S."/>
            <person name="Dougan E. K."/>
            <person name="Thang M."/>
            <person name="Chan C."/>
        </authorList>
    </citation>
    <scope>NUCLEOTIDE SEQUENCE [LARGE SCALE GENOMIC DNA]</scope>
</reference>
<feature type="non-terminal residue" evidence="2">
    <location>
        <position position="1"/>
    </location>
</feature>
<dbReference type="Proteomes" id="UP001189429">
    <property type="component" value="Unassembled WGS sequence"/>
</dbReference>
<feature type="compositionally biased region" description="Basic and acidic residues" evidence="1">
    <location>
        <begin position="15"/>
        <end position="51"/>
    </location>
</feature>
<evidence type="ECO:0000256" key="1">
    <source>
        <dbReference type="SAM" id="MobiDB-lite"/>
    </source>
</evidence>
<accession>A0ABN9TVE5</accession>
<name>A0ABN9TVE5_9DINO</name>
<protein>
    <submittedName>
        <fullName evidence="2">Uncharacterized protein</fullName>
    </submittedName>
</protein>
<organism evidence="2 3">
    <name type="scientific">Prorocentrum cordatum</name>
    <dbReference type="NCBI Taxonomy" id="2364126"/>
    <lineage>
        <taxon>Eukaryota</taxon>
        <taxon>Sar</taxon>
        <taxon>Alveolata</taxon>
        <taxon>Dinophyceae</taxon>
        <taxon>Prorocentrales</taxon>
        <taxon>Prorocentraceae</taxon>
        <taxon>Prorocentrum</taxon>
    </lineage>
</organism>
<feature type="region of interest" description="Disordered" evidence="1">
    <location>
        <begin position="1"/>
        <end position="75"/>
    </location>
</feature>
<proteinExistence type="predicted"/>
<dbReference type="EMBL" id="CAUYUJ010015109">
    <property type="protein sequence ID" value="CAK0849969.1"/>
    <property type="molecule type" value="Genomic_DNA"/>
</dbReference>
<gene>
    <name evidence="2" type="ORF">PCOR1329_LOCUS42531</name>
</gene>